<evidence type="ECO:0000313" key="10">
    <source>
        <dbReference type="EMBL" id="MCB7385884.1"/>
    </source>
</evidence>
<evidence type="ECO:0000256" key="6">
    <source>
        <dbReference type="SAM" id="Coils"/>
    </source>
</evidence>
<dbReference type="Gene3D" id="3.90.1720.10">
    <property type="entry name" value="endopeptidase domain like (from Nostoc punctiforme)"/>
    <property type="match status" value="1"/>
</dbReference>
<keyword evidence="11" id="KW-1185">Reference proteome</keyword>
<evidence type="ECO:0000256" key="3">
    <source>
        <dbReference type="ARBA" id="ARBA00022729"/>
    </source>
</evidence>
<keyword evidence="2" id="KW-0645">Protease</keyword>
<reference evidence="10 11" key="1">
    <citation type="submission" date="2021-10" db="EMBL/GenBank/DDBJ databases">
        <title>Collection of gut derived symbiotic bacterial strains cultured from healthy donors.</title>
        <authorList>
            <person name="Lin H."/>
            <person name="Littmann E."/>
            <person name="Kohout C."/>
            <person name="Pamer E.G."/>
        </authorList>
    </citation>
    <scope>NUCLEOTIDE SEQUENCE [LARGE SCALE GENOMIC DNA]</scope>
    <source>
        <strain evidence="10 11">DFI.1.165</strain>
    </source>
</reference>
<protein>
    <submittedName>
        <fullName evidence="10">NlpC/P60 family protein</fullName>
    </submittedName>
</protein>
<evidence type="ECO:0000256" key="4">
    <source>
        <dbReference type="ARBA" id="ARBA00022801"/>
    </source>
</evidence>
<evidence type="ECO:0000313" key="11">
    <source>
        <dbReference type="Proteomes" id="UP001299546"/>
    </source>
</evidence>
<dbReference type="Pfam" id="PF24568">
    <property type="entry name" value="CC_PcsB"/>
    <property type="match status" value="1"/>
</dbReference>
<keyword evidence="4" id="KW-0378">Hydrolase</keyword>
<dbReference type="EMBL" id="JAJCIS010000001">
    <property type="protein sequence ID" value="MCB7385884.1"/>
    <property type="molecule type" value="Genomic_DNA"/>
</dbReference>
<dbReference type="Proteomes" id="UP001299546">
    <property type="component" value="Unassembled WGS sequence"/>
</dbReference>
<feature type="compositionally biased region" description="Gly residues" evidence="7">
    <location>
        <begin position="228"/>
        <end position="273"/>
    </location>
</feature>
<dbReference type="InterPro" id="IPR057309">
    <property type="entry name" value="PcsB_CC"/>
</dbReference>
<dbReference type="InterPro" id="IPR000064">
    <property type="entry name" value="NLP_P60_dom"/>
</dbReference>
<accession>A0ABS8DDK4</accession>
<proteinExistence type="inferred from homology"/>
<evidence type="ECO:0000256" key="7">
    <source>
        <dbReference type="SAM" id="MobiDB-lite"/>
    </source>
</evidence>
<evidence type="ECO:0000256" key="1">
    <source>
        <dbReference type="ARBA" id="ARBA00007074"/>
    </source>
</evidence>
<dbReference type="Pfam" id="PF00877">
    <property type="entry name" value="NLPC_P60"/>
    <property type="match status" value="1"/>
</dbReference>
<feature type="coiled-coil region" evidence="6">
    <location>
        <begin position="29"/>
        <end position="92"/>
    </location>
</feature>
<feature type="signal peptide" evidence="8">
    <location>
        <begin position="1"/>
        <end position="25"/>
    </location>
</feature>
<name>A0ABS8DDK4_9FIRM</name>
<feature type="region of interest" description="Disordered" evidence="7">
    <location>
        <begin position="213"/>
        <end position="277"/>
    </location>
</feature>
<evidence type="ECO:0000256" key="5">
    <source>
        <dbReference type="ARBA" id="ARBA00022807"/>
    </source>
</evidence>
<dbReference type="Gene3D" id="6.10.250.3150">
    <property type="match status" value="1"/>
</dbReference>
<dbReference type="PANTHER" id="PTHR47053">
    <property type="entry name" value="MUREIN DD-ENDOPEPTIDASE MEPH-RELATED"/>
    <property type="match status" value="1"/>
</dbReference>
<gene>
    <name evidence="10" type="ORF">LIZ65_01175</name>
</gene>
<comment type="caution">
    <text evidence="10">The sequence shown here is derived from an EMBL/GenBank/DDBJ whole genome shotgun (WGS) entry which is preliminary data.</text>
</comment>
<organism evidence="10 11">
    <name type="scientific">Bariatricus massiliensis</name>
    <dbReference type="NCBI Taxonomy" id="1745713"/>
    <lineage>
        <taxon>Bacteria</taxon>
        <taxon>Bacillati</taxon>
        <taxon>Bacillota</taxon>
        <taxon>Clostridia</taxon>
        <taxon>Lachnospirales</taxon>
        <taxon>Lachnospiraceae</taxon>
        <taxon>Bariatricus</taxon>
    </lineage>
</organism>
<dbReference type="PANTHER" id="PTHR47053:SF1">
    <property type="entry name" value="MUREIN DD-ENDOPEPTIDASE MEPH-RELATED"/>
    <property type="match status" value="1"/>
</dbReference>
<feature type="domain" description="NlpC/P60" evidence="9">
    <location>
        <begin position="278"/>
        <end position="387"/>
    </location>
</feature>
<feature type="compositionally biased region" description="Low complexity" evidence="7">
    <location>
        <begin position="213"/>
        <end position="227"/>
    </location>
</feature>
<dbReference type="InterPro" id="IPR038765">
    <property type="entry name" value="Papain-like_cys_pep_sf"/>
</dbReference>
<evidence type="ECO:0000256" key="8">
    <source>
        <dbReference type="SAM" id="SignalP"/>
    </source>
</evidence>
<sequence>MKRRYVRGLIASLVMSTFIATTVMAAPDTDAIQQQKDEAQSQVNSLQSQLTEVLGKINDLETKLISKGEEITQATEDLAAAEEKEKEQYEAMKLRIKYMYEQGTNTAIEKVFSSGSISELLNQAEYVQNVHNYDRNQLDEYVATKEKIATLKDTLEKEQKELEETQQEFASEKENLNSTLESKQAEVADLDQQLQAAVEAAAREAEEKAAAEAAAAAQASAQQSGGSSSQGGGSGSSGGTSNQGGGSGSGGGSSSQGGGSGSGGTSSSQGGGSSSNNTSAASAIVSAAYSQLGTPYVWGGTTPYKALDCSGLTQYCHRVAGISIPRTSGPQGAGGQYVSSPQPGDIVCYSGHVGIYIGGGQMIHAPQPGDVVRVASVYGSPWYRRYW</sequence>
<keyword evidence="3 8" id="KW-0732">Signal</keyword>
<evidence type="ECO:0000259" key="9">
    <source>
        <dbReference type="PROSITE" id="PS51935"/>
    </source>
</evidence>
<feature type="chain" id="PRO_5046072875" evidence="8">
    <location>
        <begin position="26"/>
        <end position="387"/>
    </location>
</feature>
<keyword evidence="6" id="KW-0175">Coiled coil</keyword>
<dbReference type="InterPro" id="IPR051202">
    <property type="entry name" value="Peptidase_C40"/>
</dbReference>
<keyword evidence="5" id="KW-0788">Thiol protease</keyword>
<comment type="similarity">
    <text evidence="1">Belongs to the peptidase C40 family.</text>
</comment>
<dbReference type="SUPFAM" id="SSF54001">
    <property type="entry name" value="Cysteine proteinases"/>
    <property type="match status" value="1"/>
</dbReference>
<evidence type="ECO:0000256" key="2">
    <source>
        <dbReference type="ARBA" id="ARBA00022670"/>
    </source>
</evidence>
<dbReference type="RefSeq" id="WP_066731867.1">
    <property type="nucleotide sequence ID" value="NZ_JAJCIQ010000001.1"/>
</dbReference>
<dbReference type="PROSITE" id="PS51935">
    <property type="entry name" value="NLPC_P60"/>
    <property type="match status" value="1"/>
</dbReference>